<gene>
    <name evidence="5" type="primary">LOC111465679</name>
</gene>
<evidence type="ECO:0000256" key="3">
    <source>
        <dbReference type="SAM" id="MobiDB-lite"/>
    </source>
</evidence>
<dbReference type="GO" id="GO:0005634">
    <property type="term" value="C:nucleus"/>
    <property type="evidence" value="ECO:0007669"/>
    <property type="project" value="UniProtKB-SubCell"/>
</dbReference>
<proteinExistence type="predicted"/>
<feature type="region of interest" description="Disordered" evidence="3">
    <location>
        <begin position="154"/>
        <end position="195"/>
    </location>
</feature>
<keyword evidence="2" id="KW-0539">Nucleus</keyword>
<sequence length="195" mass="21450">MKESFFGQYPFLLFQFSSSSGMDMGGKQMIEAFQPYEALELQELSLVMVETREDDVCEASISTENSISSFESFSSELLEDASSTSTSSLSLSSLSSSQSSGPLYELSELMANLPIKRGLSKFYNGKSQSFTSVASAKSLEDLAKKVNNNNITSQRKKMKSCKSYGGGLDAQRSYSPKPLIAKKASKRRSRLFVSH</sequence>
<dbReference type="PANTHER" id="PTHR33172">
    <property type="entry name" value="OS08G0516900 PROTEIN"/>
    <property type="match status" value="1"/>
</dbReference>
<dbReference type="KEGG" id="cmax:111465679"/>
<dbReference type="Proteomes" id="UP000504608">
    <property type="component" value="Unplaced"/>
</dbReference>
<dbReference type="GO" id="GO:0006950">
    <property type="term" value="P:response to stress"/>
    <property type="evidence" value="ECO:0007669"/>
    <property type="project" value="UniProtKB-ARBA"/>
</dbReference>
<evidence type="ECO:0000313" key="5">
    <source>
        <dbReference type="RefSeq" id="XP_022965955.1"/>
    </source>
</evidence>
<evidence type="ECO:0000313" key="4">
    <source>
        <dbReference type="Proteomes" id="UP000504608"/>
    </source>
</evidence>
<protein>
    <submittedName>
        <fullName evidence="5">Uncharacterized protein LOC111465679</fullName>
    </submittedName>
</protein>
<accession>A0A6J1HQ75</accession>
<comment type="subcellular location">
    <subcellularLocation>
        <location evidence="1">Nucleus</location>
    </subcellularLocation>
</comment>
<dbReference type="PANTHER" id="PTHR33172:SF103">
    <property type="entry name" value="PROTEIN OXIDATIVE STRESS 3"/>
    <property type="match status" value="1"/>
</dbReference>
<organism evidence="4 5">
    <name type="scientific">Cucurbita maxima</name>
    <name type="common">Pumpkin</name>
    <name type="synonym">Winter squash</name>
    <dbReference type="NCBI Taxonomy" id="3661"/>
    <lineage>
        <taxon>Eukaryota</taxon>
        <taxon>Viridiplantae</taxon>
        <taxon>Streptophyta</taxon>
        <taxon>Embryophyta</taxon>
        <taxon>Tracheophyta</taxon>
        <taxon>Spermatophyta</taxon>
        <taxon>Magnoliopsida</taxon>
        <taxon>eudicotyledons</taxon>
        <taxon>Gunneridae</taxon>
        <taxon>Pentapetalae</taxon>
        <taxon>rosids</taxon>
        <taxon>fabids</taxon>
        <taxon>Cucurbitales</taxon>
        <taxon>Cucurbitaceae</taxon>
        <taxon>Cucurbiteae</taxon>
        <taxon>Cucurbita</taxon>
    </lineage>
</organism>
<dbReference type="InterPro" id="IPR051992">
    <property type="entry name" value="OxStress_Response_Reg"/>
</dbReference>
<dbReference type="GeneID" id="111465679"/>
<name>A0A6J1HQ75_CUCMA</name>
<reference evidence="5" key="1">
    <citation type="submission" date="2025-08" db="UniProtKB">
        <authorList>
            <consortium name="RefSeq"/>
        </authorList>
    </citation>
    <scope>IDENTIFICATION</scope>
    <source>
        <tissue evidence="5">Young leaves</tissue>
    </source>
</reference>
<feature type="compositionally biased region" description="Basic residues" evidence="3">
    <location>
        <begin position="183"/>
        <end position="195"/>
    </location>
</feature>
<evidence type="ECO:0000256" key="2">
    <source>
        <dbReference type="ARBA" id="ARBA00023242"/>
    </source>
</evidence>
<dbReference type="AlphaFoldDB" id="A0A6J1HQ75"/>
<dbReference type="RefSeq" id="XP_022965955.1">
    <property type="nucleotide sequence ID" value="XM_023110187.1"/>
</dbReference>
<dbReference type="OrthoDB" id="694201at2759"/>
<keyword evidence="4" id="KW-1185">Reference proteome</keyword>
<evidence type="ECO:0000256" key="1">
    <source>
        <dbReference type="ARBA" id="ARBA00004123"/>
    </source>
</evidence>